<name>A0AAU9PKG6_9ASTR</name>
<dbReference type="EMBL" id="CAKMRJ010005634">
    <property type="protein sequence ID" value="CAH1450045.1"/>
    <property type="molecule type" value="Genomic_DNA"/>
</dbReference>
<dbReference type="AlphaFoldDB" id="A0AAU9PKG6"/>
<organism evidence="1 2">
    <name type="scientific">Lactuca virosa</name>
    <dbReference type="NCBI Taxonomy" id="75947"/>
    <lineage>
        <taxon>Eukaryota</taxon>
        <taxon>Viridiplantae</taxon>
        <taxon>Streptophyta</taxon>
        <taxon>Embryophyta</taxon>
        <taxon>Tracheophyta</taxon>
        <taxon>Spermatophyta</taxon>
        <taxon>Magnoliopsida</taxon>
        <taxon>eudicotyledons</taxon>
        <taxon>Gunneridae</taxon>
        <taxon>Pentapetalae</taxon>
        <taxon>asterids</taxon>
        <taxon>campanulids</taxon>
        <taxon>Asterales</taxon>
        <taxon>Asteraceae</taxon>
        <taxon>Cichorioideae</taxon>
        <taxon>Cichorieae</taxon>
        <taxon>Lactucinae</taxon>
        <taxon>Lactuca</taxon>
    </lineage>
</organism>
<keyword evidence="2" id="KW-1185">Reference proteome</keyword>
<comment type="caution">
    <text evidence="1">The sequence shown here is derived from an EMBL/GenBank/DDBJ whole genome shotgun (WGS) entry which is preliminary data.</text>
</comment>
<protein>
    <submittedName>
        <fullName evidence="1">Uncharacterized protein</fullName>
    </submittedName>
</protein>
<sequence>MYIIHYLIIKEKPQTIPTLSFSPTPHAYIIRESSDRVPSSPLQISRSPYRNPLLSVISNQPPRTFIDFPQHHLHPTSTNSRMCWASDFLFQERGFVFWGILL</sequence>
<gene>
    <name evidence="1" type="ORF">LVIROSA_LOCUS35488</name>
</gene>
<proteinExistence type="predicted"/>
<reference evidence="1 2" key="1">
    <citation type="submission" date="2022-01" db="EMBL/GenBank/DDBJ databases">
        <authorList>
            <person name="Xiong W."/>
            <person name="Schranz E."/>
        </authorList>
    </citation>
    <scope>NUCLEOTIDE SEQUENCE [LARGE SCALE GENOMIC DNA]</scope>
</reference>
<evidence type="ECO:0000313" key="2">
    <source>
        <dbReference type="Proteomes" id="UP001157418"/>
    </source>
</evidence>
<dbReference type="Proteomes" id="UP001157418">
    <property type="component" value="Unassembled WGS sequence"/>
</dbReference>
<accession>A0AAU9PKG6</accession>
<evidence type="ECO:0000313" key="1">
    <source>
        <dbReference type="EMBL" id="CAH1450045.1"/>
    </source>
</evidence>